<proteinExistence type="predicted"/>
<keyword evidence="3" id="KW-1185">Reference proteome</keyword>
<feature type="chain" id="PRO_5038685299" description="DUF3515 family protein" evidence="1">
    <location>
        <begin position="25"/>
        <end position="182"/>
    </location>
</feature>
<dbReference type="RefSeq" id="WP_068277414.1">
    <property type="nucleotide sequence ID" value="NZ_LQZG01000004.1"/>
</dbReference>
<comment type="caution">
    <text evidence="2">The sequence shown here is derived from an EMBL/GenBank/DDBJ whole genome shotgun (WGS) entry which is preliminary data.</text>
</comment>
<protein>
    <recommendedName>
        <fullName evidence="4">DUF3515 family protein</fullName>
    </recommendedName>
</protein>
<gene>
    <name evidence="2" type="ORF">AWH69_14420</name>
</gene>
<evidence type="ECO:0000313" key="2">
    <source>
        <dbReference type="EMBL" id="OAB86517.1"/>
    </source>
</evidence>
<dbReference type="STRING" id="262209.AWH69_14420"/>
<dbReference type="AlphaFoldDB" id="A0A176Q9X1"/>
<evidence type="ECO:0000256" key="1">
    <source>
        <dbReference type="SAM" id="SignalP"/>
    </source>
</evidence>
<evidence type="ECO:0008006" key="4">
    <source>
        <dbReference type="Google" id="ProtNLM"/>
    </source>
</evidence>
<sequence>MASPRPTLALVVGALLAAGLAQVAADLSGAVGRPVAQAAADGGRVVPAQGDRPVCGEPGSVGRAGADAELVPGDPVALWVCRVDADVPGRGIATVAVLRADQPRLLAALKALPARAASGDLLCVDDTAERWRVRVRYERGAPVVLDVTTGACGPGGVVSNGALEADVSDEVVALLRRTTTQP</sequence>
<feature type="signal peptide" evidence="1">
    <location>
        <begin position="1"/>
        <end position="24"/>
    </location>
</feature>
<organism evidence="2 3">
    <name type="scientific">Janibacter melonis</name>
    <dbReference type="NCBI Taxonomy" id="262209"/>
    <lineage>
        <taxon>Bacteria</taxon>
        <taxon>Bacillati</taxon>
        <taxon>Actinomycetota</taxon>
        <taxon>Actinomycetes</taxon>
        <taxon>Micrococcales</taxon>
        <taxon>Intrasporangiaceae</taxon>
        <taxon>Janibacter</taxon>
    </lineage>
</organism>
<accession>A0A176Q9X1</accession>
<reference evidence="2 3" key="1">
    <citation type="submission" date="2016-01" db="EMBL/GenBank/DDBJ databases">
        <title>Janibacter melonis strain CD11_4 genome sequencing and assembly.</title>
        <authorList>
            <person name="Nair G.R."/>
            <person name="Kaur G."/>
            <person name="Chander A.M."/>
            <person name="Mayilraj S."/>
        </authorList>
    </citation>
    <scope>NUCLEOTIDE SEQUENCE [LARGE SCALE GENOMIC DNA]</scope>
    <source>
        <strain evidence="2 3">CD11-4</strain>
    </source>
</reference>
<dbReference type="Proteomes" id="UP000076976">
    <property type="component" value="Unassembled WGS sequence"/>
</dbReference>
<evidence type="ECO:0000313" key="3">
    <source>
        <dbReference type="Proteomes" id="UP000076976"/>
    </source>
</evidence>
<keyword evidence="1" id="KW-0732">Signal</keyword>
<dbReference type="EMBL" id="LQZG01000004">
    <property type="protein sequence ID" value="OAB86517.1"/>
    <property type="molecule type" value="Genomic_DNA"/>
</dbReference>
<name>A0A176Q9X1_9MICO</name>